<proteinExistence type="inferred from homology"/>
<dbReference type="NCBIfam" id="NF000595">
    <property type="entry name" value="PRK00015.1-3"/>
    <property type="match status" value="1"/>
</dbReference>
<evidence type="ECO:0000256" key="15">
    <source>
        <dbReference type="PROSITE-ProRule" id="PRU01319"/>
    </source>
</evidence>
<feature type="binding site" evidence="14 15">
    <location>
        <position position="40"/>
    </location>
    <ligand>
        <name>a divalent metal cation</name>
        <dbReference type="ChEBI" id="CHEBI:60240"/>
    </ligand>
</feature>
<evidence type="ECO:0000256" key="13">
    <source>
        <dbReference type="ARBA" id="ARBA00023211"/>
    </source>
</evidence>
<keyword evidence="9 14" id="KW-0540">Nuclease</keyword>
<comment type="function">
    <text evidence="3 14 16">Endonuclease that specifically degrades the RNA of RNA-DNA hybrids.</text>
</comment>
<accession>A0A840URR8</accession>
<evidence type="ECO:0000259" key="17">
    <source>
        <dbReference type="PROSITE" id="PS51975"/>
    </source>
</evidence>
<evidence type="ECO:0000313" key="18">
    <source>
        <dbReference type="EMBL" id="MBB5348917.1"/>
    </source>
</evidence>
<dbReference type="PROSITE" id="PS51975">
    <property type="entry name" value="RNASE_H_2"/>
    <property type="match status" value="1"/>
</dbReference>
<keyword evidence="13 14" id="KW-0464">Manganese</keyword>
<evidence type="ECO:0000256" key="12">
    <source>
        <dbReference type="ARBA" id="ARBA00022801"/>
    </source>
</evidence>
<keyword evidence="8 14" id="KW-0963">Cytoplasm</keyword>
<dbReference type="RefSeq" id="WP_183351730.1">
    <property type="nucleotide sequence ID" value="NZ_JACHEO010000016.1"/>
</dbReference>
<gene>
    <name evidence="14" type="primary">rnhB</name>
    <name evidence="18" type="ORF">HNQ81_002658</name>
</gene>
<dbReference type="CDD" id="cd07182">
    <property type="entry name" value="RNase_HII_bacteria_HII_like"/>
    <property type="match status" value="1"/>
</dbReference>
<dbReference type="EMBL" id="JACHEO010000016">
    <property type="protein sequence ID" value="MBB5348917.1"/>
    <property type="molecule type" value="Genomic_DNA"/>
</dbReference>
<feature type="binding site" evidence="14 15">
    <location>
        <position position="136"/>
    </location>
    <ligand>
        <name>a divalent metal cation</name>
        <dbReference type="ChEBI" id="CHEBI:60240"/>
    </ligand>
</feature>
<dbReference type="SUPFAM" id="SSF53098">
    <property type="entry name" value="Ribonuclease H-like"/>
    <property type="match status" value="1"/>
</dbReference>
<dbReference type="InterPro" id="IPR036397">
    <property type="entry name" value="RNaseH_sf"/>
</dbReference>
<dbReference type="PANTHER" id="PTHR10954:SF18">
    <property type="entry name" value="RIBONUCLEASE HII"/>
    <property type="match status" value="1"/>
</dbReference>
<dbReference type="GO" id="GO:0043137">
    <property type="term" value="P:DNA replication, removal of RNA primer"/>
    <property type="evidence" value="ECO:0007669"/>
    <property type="project" value="TreeGrafter"/>
</dbReference>
<dbReference type="HAMAP" id="MF_00052_B">
    <property type="entry name" value="RNase_HII_B"/>
    <property type="match status" value="1"/>
</dbReference>
<feature type="binding site" evidence="14 15">
    <location>
        <position position="41"/>
    </location>
    <ligand>
        <name>a divalent metal cation</name>
        <dbReference type="ChEBI" id="CHEBI:60240"/>
    </ligand>
</feature>
<evidence type="ECO:0000256" key="5">
    <source>
        <dbReference type="ARBA" id="ARBA00007383"/>
    </source>
</evidence>
<organism evidence="18 19">
    <name type="scientific">Desulfoprunum benzoelyticum</name>
    <dbReference type="NCBI Taxonomy" id="1506996"/>
    <lineage>
        <taxon>Bacteria</taxon>
        <taxon>Pseudomonadati</taxon>
        <taxon>Thermodesulfobacteriota</taxon>
        <taxon>Desulfobulbia</taxon>
        <taxon>Desulfobulbales</taxon>
        <taxon>Desulfobulbaceae</taxon>
        <taxon>Desulfoprunum</taxon>
    </lineage>
</organism>
<dbReference type="EC" id="3.1.26.4" evidence="6 14"/>
<dbReference type="GO" id="GO:0004523">
    <property type="term" value="F:RNA-DNA hybrid ribonuclease activity"/>
    <property type="evidence" value="ECO:0007669"/>
    <property type="project" value="UniProtKB-UniRule"/>
</dbReference>
<dbReference type="GO" id="GO:0030145">
    <property type="term" value="F:manganese ion binding"/>
    <property type="evidence" value="ECO:0007669"/>
    <property type="project" value="UniProtKB-UniRule"/>
</dbReference>
<sequence length="223" mass="24047">MLTGHGSGPAGAEDGSGARDSFHHERLLLAQGYSRIAGADEAGRGPLAGPVVASCVILPAACDYTIFRDSKTLSPARRAELCRQLTAIGAHIGVGIVSASAIDAINILRASLEAMRLAYEDLGRRHHPAPEFILVDGRFTFPAAVPQEALVKGDARSASIAAASIVAKVRRDAIMDELHRQFPVYGFSRHKGYPTKEHRTAIARYGPCPEHRRTFKGVREFVR</sequence>
<evidence type="ECO:0000313" key="19">
    <source>
        <dbReference type="Proteomes" id="UP000539642"/>
    </source>
</evidence>
<protein>
    <recommendedName>
        <fullName evidence="7 14">Ribonuclease HII</fullName>
        <shortName evidence="14">RNase HII</shortName>
        <ecNumber evidence="6 14">3.1.26.4</ecNumber>
    </recommendedName>
</protein>
<feature type="domain" description="RNase H type-2" evidence="17">
    <location>
        <begin position="34"/>
        <end position="223"/>
    </location>
</feature>
<comment type="subcellular location">
    <subcellularLocation>
        <location evidence="4 14">Cytoplasm</location>
    </subcellularLocation>
</comment>
<dbReference type="InterPro" id="IPR022898">
    <property type="entry name" value="RNase_HII"/>
</dbReference>
<evidence type="ECO:0000256" key="2">
    <source>
        <dbReference type="ARBA" id="ARBA00001946"/>
    </source>
</evidence>
<keyword evidence="12 14" id="KW-0378">Hydrolase</keyword>
<dbReference type="GO" id="GO:0005737">
    <property type="term" value="C:cytoplasm"/>
    <property type="evidence" value="ECO:0007669"/>
    <property type="project" value="UniProtKB-SubCell"/>
</dbReference>
<evidence type="ECO:0000256" key="4">
    <source>
        <dbReference type="ARBA" id="ARBA00004496"/>
    </source>
</evidence>
<evidence type="ECO:0000256" key="11">
    <source>
        <dbReference type="ARBA" id="ARBA00022759"/>
    </source>
</evidence>
<evidence type="ECO:0000256" key="1">
    <source>
        <dbReference type="ARBA" id="ARBA00000077"/>
    </source>
</evidence>
<comment type="cofactor">
    <cofactor evidence="2">
        <name>Mg(2+)</name>
        <dbReference type="ChEBI" id="CHEBI:18420"/>
    </cofactor>
</comment>
<dbReference type="GO" id="GO:0006298">
    <property type="term" value="P:mismatch repair"/>
    <property type="evidence" value="ECO:0007669"/>
    <property type="project" value="TreeGrafter"/>
</dbReference>
<name>A0A840URR8_9BACT</name>
<evidence type="ECO:0000256" key="7">
    <source>
        <dbReference type="ARBA" id="ARBA00019179"/>
    </source>
</evidence>
<reference evidence="18 19" key="1">
    <citation type="submission" date="2020-08" db="EMBL/GenBank/DDBJ databases">
        <title>Genomic Encyclopedia of Type Strains, Phase IV (KMG-IV): sequencing the most valuable type-strain genomes for metagenomic binning, comparative biology and taxonomic classification.</title>
        <authorList>
            <person name="Goeker M."/>
        </authorList>
    </citation>
    <scope>NUCLEOTIDE SEQUENCE [LARGE SCALE GENOMIC DNA]</scope>
    <source>
        <strain evidence="18 19">DSM 28570</strain>
    </source>
</reference>
<dbReference type="GO" id="GO:0032299">
    <property type="term" value="C:ribonuclease H2 complex"/>
    <property type="evidence" value="ECO:0007669"/>
    <property type="project" value="TreeGrafter"/>
</dbReference>
<evidence type="ECO:0000256" key="8">
    <source>
        <dbReference type="ARBA" id="ARBA00022490"/>
    </source>
</evidence>
<evidence type="ECO:0000256" key="16">
    <source>
        <dbReference type="RuleBase" id="RU003515"/>
    </source>
</evidence>
<comment type="similarity">
    <text evidence="5 14 16">Belongs to the RNase HII family.</text>
</comment>
<dbReference type="Gene3D" id="3.30.420.10">
    <property type="entry name" value="Ribonuclease H-like superfamily/Ribonuclease H"/>
    <property type="match status" value="1"/>
</dbReference>
<keyword evidence="11 14" id="KW-0255">Endonuclease</keyword>
<dbReference type="GO" id="GO:0003723">
    <property type="term" value="F:RNA binding"/>
    <property type="evidence" value="ECO:0007669"/>
    <property type="project" value="UniProtKB-UniRule"/>
</dbReference>
<comment type="cofactor">
    <cofactor evidence="14 15">
        <name>Mn(2+)</name>
        <dbReference type="ChEBI" id="CHEBI:29035"/>
    </cofactor>
    <cofactor evidence="14 15">
        <name>Mg(2+)</name>
        <dbReference type="ChEBI" id="CHEBI:18420"/>
    </cofactor>
    <text evidence="14 15">Manganese or magnesium. Binds 1 divalent metal ion per monomer in the absence of substrate. May bind a second metal ion after substrate binding.</text>
</comment>
<comment type="catalytic activity">
    <reaction evidence="1 14 15 16">
        <text>Endonucleolytic cleavage to 5'-phosphomonoester.</text>
        <dbReference type="EC" id="3.1.26.4"/>
    </reaction>
</comment>
<dbReference type="InterPro" id="IPR012337">
    <property type="entry name" value="RNaseH-like_sf"/>
</dbReference>
<dbReference type="AlphaFoldDB" id="A0A840URR8"/>
<evidence type="ECO:0000256" key="10">
    <source>
        <dbReference type="ARBA" id="ARBA00022723"/>
    </source>
</evidence>
<dbReference type="Proteomes" id="UP000539642">
    <property type="component" value="Unassembled WGS sequence"/>
</dbReference>
<dbReference type="InterPro" id="IPR024567">
    <property type="entry name" value="RNase_HII/HIII_dom"/>
</dbReference>
<dbReference type="Pfam" id="PF01351">
    <property type="entry name" value="RNase_HII"/>
    <property type="match status" value="1"/>
</dbReference>
<evidence type="ECO:0000256" key="14">
    <source>
        <dbReference type="HAMAP-Rule" id="MF_00052"/>
    </source>
</evidence>
<keyword evidence="19" id="KW-1185">Reference proteome</keyword>
<evidence type="ECO:0000256" key="3">
    <source>
        <dbReference type="ARBA" id="ARBA00004065"/>
    </source>
</evidence>
<dbReference type="InterPro" id="IPR001352">
    <property type="entry name" value="RNase_HII/HIII"/>
</dbReference>
<keyword evidence="10 14" id="KW-0479">Metal-binding</keyword>
<comment type="caution">
    <text evidence="18">The sequence shown here is derived from an EMBL/GenBank/DDBJ whole genome shotgun (WGS) entry which is preliminary data.</text>
</comment>
<dbReference type="PANTHER" id="PTHR10954">
    <property type="entry name" value="RIBONUCLEASE H2 SUBUNIT A"/>
    <property type="match status" value="1"/>
</dbReference>
<evidence type="ECO:0000256" key="9">
    <source>
        <dbReference type="ARBA" id="ARBA00022722"/>
    </source>
</evidence>
<evidence type="ECO:0000256" key="6">
    <source>
        <dbReference type="ARBA" id="ARBA00012180"/>
    </source>
</evidence>